<protein>
    <submittedName>
        <fullName evidence="1">2-methylisocitrate lyase-like PEP mutase family enzyme</fullName>
    </submittedName>
</protein>
<dbReference type="SUPFAM" id="SSF51621">
    <property type="entry name" value="Phosphoenolpyruvate/pyruvate domain"/>
    <property type="match status" value="1"/>
</dbReference>
<gene>
    <name evidence="1" type="ORF">EDB95_3106</name>
</gene>
<sequence>MTHFKDLHRPGHLLVLPNVWNARSAAICQGKGFPAVATSSAAVAHSLGYEDGENMPWEDYLFVIRRILSVLRIPLSVDIEMGYGATDEKILDNVLVLAGLGVQGINIEDSTFKDGRRVLKDPASFARTIERIKTPELFINVRCDTYLLNVDNKRKDTEKRLKAYAAADGIFLPCITEEADITAAVFATPLPLNVMSVPGLPDQDTLRRLGVQRLSMGSALFDRVYAQLV</sequence>
<reference evidence="1 2" key="1">
    <citation type="submission" date="2019-03" db="EMBL/GenBank/DDBJ databases">
        <title>Genomic Encyclopedia of Type Strains, Phase IV (KMG-IV): sequencing the most valuable type-strain genomes for metagenomic binning, comparative biology and taxonomic classification.</title>
        <authorList>
            <person name="Goeker M."/>
        </authorList>
    </citation>
    <scope>NUCLEOTIDE SEQUENCE [LARGE SCALE GENOMIC DNA]</scope>
    <source>
        <strain evidence="1 2">DSM 100059</strain>
    </source>
</reference>
<dbReference type="Gene3D" id="3.20.20.60">
    <property type="entry name" value="Phosphoenolpyruvate-binding domains"/>
    <property type="match status" value="1"/>
</dbReference>
<dbReference type="InterPro" id="IPR015813">
    <property type="entry name" value="Pyrv/PenolPyrv_kinase-like_dom"/>
</dbReference>
<evidence type="ECO:0000313" key="1">
    <source>
        <dbReference type="EMBL" id="TDX02057.1"/>
    </source>
</evidence>
<evidence type="ECO:0000313" key="2">
    <source>
        <dbReference type="Proteomes" id="UP000294498"/>
    </source>
</evidence>
<dbReference type="GO" id="GO:0016829">
    <property type="term" value="F:lyase activity"/>
    <property type="evidence" value="ECO:0007669"/>
    <property type="project" value="UniProtKB-KW"/>
</dbReference>
<proteinExistence type="predicted"/>
<dbReference type="AlphaFoldDB" id="A0A4R8DX94"/>
<dbReference type="PANTHER" id="PTHR42905:SF16">
    <property type="entry name" value="CARBOXYPHOSPHONOENOLPYRUVATE PHOSPHONOMUTASE-LIKE PROTEIN (AFU_ORTHOLOGUE AFUA_5G07230)"/>
    <property type="match status" value="1"/>
</dbReference>
<accession>A0A4R8DX94</accession>
<organism evidence="1 2">
    <name type="scientific">Dinghuibacter silviterrae</name>
    <dbReference type="NCBI Taxonomy" id="1539049"/>
    <lineage>
        <taxon>Bacteria</taxon>
        <taxon>Pseudomonadati</taxon>
        <taxon>Bacteroidota</taxon>
        <taxon>Chitinophagia</taxon>
        <taxon>Chitinophagales</taxon>
        <taxon>Chitinophagaceae</taxon>
        <taxon>Dinghuibacter</taxon>
    </lineage>
</organism>
<dbReference type="OrthoDB" id="9780430at2"/>
<comment type="caution">
    <text evidence="1">The sequence shown here is derived from an EMBL/GenBank/DDBJ whole genome shotgun (WGS) entry which is preliminary data.</text>
</comment>
<dbReference type="InterPro" id="IPR040442">
    <property type="entry name" value="Pyrv_kinase-like_dom_sf"/>
</dbReference>
<dbReference type="Proteomes" id="UP000294498">
    <property type="component" value="Unassembled WGS sequence"/>
</dbReference>
<dbReference type="InterPro" id="IPR039556">
    <property type="entry name" value="ICL/PEPM"/>
</dbReference>
<dbReference type="RefSeq" id="WP_133994685.1">
    <property type="nucleotide sequence ID" value="NZ_SODV01000001.1"/>
</dbReference>
<keyword evidence="2" id="KW-1185">Reference proteome</keyword>
<dbReference type="PANTHER" id="PTHR42905">
    <property type="entry name" value="PHOSPHOENOLPYRUVATE CARBOXYLASE"/>
    <property type="match status" value="1"/>
</dbReference>
<name>A0A4R8DX94_9BACT</name>
<dbReference type="EMBL" id="SODV01000001">
    <property type="protein sequence ID" value="TDX02057.1"/>
    <property type="molecule type" value="Genomic_DNA"/>
</dbReference>
<dbReference type="CDD" id="cd00377">
    <property type="entry name" value="ICL_PEPM"/>
    <property type="match status" value="1"/>
</dbReference>
<dbReference type="Pfam" id="PF13714">
    <property type="entry name" value="PEP_mutase"/>
    <property type="match status" value="1"/>
</dbReference>
<keyword evidence="1" id="KW-0456">Lyase</keyword>